<evidence type="ECO:0000256" key="3">
    <source>
        <dbReference type="ARBA" id="ARBA00023163"/>
    </source>
</evidence>
<dbReference type="RefSeq" id="WP_386722684.1">
    <property type="nucleotide sequence ID" value="NZ_JBHRSZ010000007.1"/>
</dbReference>
<dbReference type="Gene3D" id="3.10.450.50">
    <property type="match status" value="1"/>
</dbReference>
<dbReference type="InterPro" id="IPR018060">
    <property type="entry name" value="HTH_AraC"/>
</dbReference>
<dbReference type="PROSITE" id="PS01124">
    <property type="entry name" value="HTH_ARAC_FAMILY_2"/>
    <property type="match status" value="1"/>
</dbReference>
<dbReference type="Pfam" id="PF12833">
    <property type="entry name" value="HTH_18"/>
    <property type="match status" value="1"/>
</dbReference>
<dbReference type="InterPro" id="IPR032710">
    <property type="entry name" value="NTF2-like_dom_sf"/>
</dbReference>
<dbReference type="Proteomes" id="UP001595476">
    <property type="component" value="Unassembled WGS sequence"/>
</dbReference>
<dbReference type="SUPFAM" id="SSF54427">
    <property type="entry name" value="NTF2-like"/>
    <property type="match status" value="1"/>
</dbReference>
<accession>A0ABV7HFT3</accession>
<protein>
    <submittedName>
        <fullName evidence="5">Helix-turn-helix domain-containing protein</fullName>
    </submittedName>
</protein>
<dbReference type="EMBL" id="JBHRSZ010000007">
    <property type="protein sequence ID" value="MFC3152759.1"/>
    <property type="molecule type" value="Genomic_DNA"/>
</dbReference>
<gene>
    <name evidence="5" type="ORF">ACFOEK_17105</name>
</gene>
<dbReference type="PANTHER" id="PTHR43280:SF29">
    <property type="entry name" value="ARAC-FAMILY TRANSCRIPTIONAL REGULATOR"/>
    <property type="match status" value="1"/>
</dbReference>
<organism evidence="5 6">
    <name type="scientific">Litoribrevibacter euphylliae</name>
    <dbReference type="NCBI Taxonomy" id="1834034"/>
    <lineage>
        <taxon>Bacteria</taxon>
        <taxon>Pseudomonadati</taxon>
        <taxon>Pseudomonadota</taxon>
        <taxon>Gammaproteobacteria</taxon>
        <taxon>Oceanospirillales</taxon>
        <taxon>Oceanospirillaceae</taxon>
        <taxon>Litoribrevibacter</taxon>
    </lineage>
</organism>
<proteinExistence type="predicted"/>
<sequence>MGHKHITDQYLEAWNNHDADAILACFHPDGVYIDANLDDEIPASLFALRAQELFDCFPNLTVTIDQRNVQGEGLVASPWRLSGVLPGKELSGVDMLCIRENKLQSVQVYFSHSTGRLFAKVPSLHLNYRPHQAGEKDEAGAQSAEKYRTSGLTREAMLSIQQQLETVMAQDKVFLQPELSLSHLADQLSISTNHLSQVVNSLYHKNFHEFVNHHRIAFAKQLLDNDHAQRQTSLVLSLESGFRSTSTFYSAFKKETGVTPSEYRQSLMLEDDSQQ</sequence>
<comment type="caution">
    <text evidence="5">The sequence shown here is derived from an EMBL/GenBank/DDBJ whole genome shotgun (WGS) entry which is preliminary data.</text>
</comment>
<evidence type="ECO:0000259" key="4">
    <source>
        <dbReference type="PROSITE" id="PS01124"/>
    </source>
</evidence>
<evidence type="ECO:0000313" key="5">
    <source>
        <dbReference type="EMBL" id="MFC3152759.1"/>
    </source>
</evidence>
<keyword evidence="1" id="KW-0805">Transcription regulation</keyword>
<dbReference type="Pfam" id="PF12680">
    <property type="entry name" value="SnoaL_2"/>
    <property type="match status" value="1"/>
</dbReference>
<evidence type="ECO:0000313" key="6">
    <source>
        <dbReference type="Proteomes" id="UP001595476"/>
    </source>
</evidence>
<dbReference type="PANTHER" id="PTHR43280">
    <property type="entry name" value="ARAC-FAMILY TRANSCRIPTIONAL REGULATOR"/>
    <property type="match status" value="1"/>
</dbReference>
<dbReference type="Gene3D" id="1.10.10.60">
    <property type="entry name" value="Homeodomain-like"/>
    <property type="match status" value="2"/>
</dbReference>
<evidence type="ECO:0000256" key="2">
    <source>
        <dbReference type="ARBA" id="ARBA00023125"/>
    </source>
</evidence>
<evidence type="ECO:0000256" key="1">
    <source>
        <dbReference type="ARBA" id="ARBA00023015"/>
    </source>
</evidence>
<keyword evidence="3" id="KW-0804">Transcription</keyword>
<keyword evidence="2" id="KW-0238">DNA-binding</keyword>
<feature type="domain" description="HTH araC/xylS-type" evidence="4">
    <location>
        <begin position="158"/>
        <end position="266"/>
    </location>
</feature>
<dbReference type="SMART" id="SM00342">
    <property type="entry name" value="HTH_ARAC"/>
    <property type="match status" value="1"/>
</dbReference>
<reference evidence="6" key="1">
    <citation type="journal article" date="2019" name="Int. J. Syst. Evol. Microbiol.">
        <title>The Global Catalogue of Microorganisms (GCM) 10K type strain sequencing project: providing services to taxonomists for standard genome sequencing and annotation.</title>
        <authorList>
            <consortium name="The Broad Institute Genomics Platform"/>
            <consortium name="The Broad Institute Genome Sequencing Center for Infectious Disease"/>
            <person name="Wu L."/>
            <person name="Ma J."/>
        </authorList>
    </citation>
    <scope>NUCLEOTIDE SEQUENCE [LARGE SCALE GENOMIC DNA]</scope>
    <source>
        <strain evidence="6">KCTC 52438</strain>
    </source>
</reference>
<keyword evidence="6" id="KW-1185">Reference proteome</keyword>
<dbReference type="InterPro" id="IPR037401">
    <property type="entry name" value="SnoaL-like"/>
</dbReference>
<dbReference type="InterPro" id="IPR009057">
    <property type="entry name" value="Homeodomain-like_sf"/>
</dbReference>
<dbReference type="SUPFAM" id="SSF46689">
    <property type="entry name" value="Homeodomain-like"/>
    <property type="match status" value="1"/>
</dbReference>
<name>A0ABV7HFT3_9GAMM</name>